<dbReference type="OrthoDB" id="9976870at2759"/>
<dbReference type="Gene3D" id="2.60.120.10">
    <property type="entry name" value="Jelly Rolls"/>
    <property type="match status" value="1"/>
</dbReference>
<dbReference type="SUPFAM" id="SSF51182">
    <property type="entry name" value="RmlC-like cupins"/>
    <property type="match status" value="1"/>
</dbReference>
<protein>
    <recommendedName>
        <fullName evidence="3">Cupin 2 conserved barrel domain-containing protein</fullName>
    </recommendedName>
</protein>
<dbReference type="InterPro" id="IPR014710">
    <property type="entry name" value="RmlC-like_jellyroll"/>
</dbReference>
<dbReference type="GeneID" id="19988471"/>
<organism evidence="1 2">
    <name type="scientific">Cladophialophora carrionii CBS 160.54</name>
    <dbReference type="NCBI Taxonomy" id="1279043"/>
    <lineage>
        <taxon>Eukaryota</taxon>
        <taxon>Fungi</taxon>
        <taxon>Dikarya</taxon>
        <taxon>Ascomycota</taxon>
        <taxon>Pezizomycotina</taxon>
        <taxon>Eurotiomycetes</taxon>
        <taxon>Chaetothyriomycetidae</taxon>
        <taxon>Chaetothyriales</taxon>
        <taxon>Herpotrichiellaceae</taxon>
        <taxon>Cladophialophora</taxon>
    </lineage>
</organism>
<name>V9DJ28_9EURO</name>
<proteinExistence type="predicted"/>
<dbReference type="EMBL" id="KB822699">
    <property type="protein sequence ID" value="ETI26879.1"/>
    <property type="molecule type" value="Genomic_DNA"/>
</dbReference>
<sequence length="178" mass="20155">MFSFFCGTTPPRTTNASNNPVMFENGRSSVEFHALGSEYAMRHTIPPMTPEHGPSIAQPPFHWHVRQGEDFRIVSGEGLFWKLVGAEPWMTLSAGPGKQATASVPPRTYHKFENASKTQPLVVDVQLDLEDYEGEQRFFRNFFGYLDDCRKSEMEPNPFQLFVFLHAADTPVALRTAE</sequence>
<dbReference type="CDD" id="cd02208">
    <property type="entry name" value="cupin_RmlC-like"/>
    <property type="match status" value="1"/>
</dbReference>
<dbReference type="RefSeq" id="XP_008724192.1">
    <property type="nucleotide sequence ID" value="XM_008725970.1"/>
</dbReference>
<reference evidence="1 2" key="1">
    <citation type="submission" date="2013-03" db="EMBL/GenBank/DDBJ databases">
        <title>The Genome Sequence of Cladophialophora carrionii CBS 160.54.</title>
        <authorList>
            <consortium name="The Broad Institute Genomics Platform"/>
            <person name="Cuomo C."/>
            <person name="de Hoog S."/>
            <person name="Gorbushina A."/>
            <person name="Walker B."/>
            <person name="Young S.K."/>
            <person name="Zeng Q."/>
            <person name="Gargeya S."/>
            <person name="Fitzgerald M."/>
            <person name="Haas B."/>
            <person name="Abouelleil A."/>
            <person name="Allen A.W."/>
            <person name="Alvarado L."/>
            <person name="Arachchi H.M."/>
            <person name="Berlin A.M."/>
            <person name="Chapman S.B."/>
            <person name="Gainer-Dewar J."/>
            <person name="Goldberg J."/>
            <person name="Griggs A."/>
            <person name="Gujja S."/>
            <person name="Hansen M."/>
            <person name="Howarth C."/>
            <person name="Imamovic A."/>
            <person name="Ireland A."/>
            <person name="Larimer J."/>
            <person name="McCowan C."/>
            <person name="Murphy C."/>
            <person name="Pearson M."/>
            <person name="Poon T.W."/>
            <person name="Priest M."/>
            <person name="Roberts A."/>
            <person name="Saif S."/>
            <person name="Shea T."/>
            <person name="Sisk P."/>
            <person name="Sykes S."/>
            <person name="Wortman J."/>
            <person name="Nusbaum C."/>
            <person name="Birren B."/>
        </authorList>
    </citation>
    <scope>NUCLEOTIDE SEQUENCE [LARGE SCALE GENOMIC DNA]</scope>
    <source>
        <strain evidence="1 2">CBS 160.54</strain>
    </source>
</reference>
<accession>V9DJ28</accession>
<dbReference type="VEuPathDB" id="FungiDB:G647_09978"/>
<dbReference type="InterPro" id="IPR011051">
    <property type="entry name" value="RmlC_Cupin_sf"/>
</dbReference>
<dbReference type="AlphaFoldDB" id="V9DJ28"/>
<gene>
    <name evidence="1" type="ORF">G647_09978</name>
</gene>
<dbReference type="Proteomes" id="UP000030678">
    <property type="component" value="Unassembled WGS sequence"/>
</dbReference>
<dbReference type="HOGENOM" id="CLU_089363_0_0_1"/>
<evidence type="ECO:0008006" key="3">
    <source>
        <dbReference type="Google" id="ProtNLM"/>
    </source>
</evidence>
<evidence type="ECO:0000313" key="1">
    <source>
        <dbReference type="EMBL" id="ETI26879.1"/>
    </source>
</evidence>
<evidence type="ECO:0000313" key="2">
    <source>
        <dbReference type="Proteomes" id="UP000030678"/>
    </source>
</evidence>